<gene>
    <name evidence="2" type="ORF">DNTS_021666</name>
</gene>
<feature type="compositionally biased region" description="Basic and acidic residues" evidence="1">
    <location>
        <begin position="404"/>
        <end position="415"/>
    </location>
</feature>
<keyword evidence="3" id="KW-1185">Reference proteome</keyword>
<feature type="compositionally biased region" description="Basic and acidic residues" evidence="1">
    <location>
        <begin position="280"/>
        <end position="290"/>
    </location>
</feature>
<dbReference type="AlphaFoldDB" id="A0A553QM81"/>
<comment type="caution">
    <text evidence="2">The sequence shown here is derived from an EMBL/GenBank/DDBJ whole genome shotgun (WGS) entry which is preliminary data.</text>
</comment>
<feature type="region of interest" description="Disordered" evidence="1">
    <location>
        <begin position="404"/>
        <end position="437"/>
    </location>
</feature>
<evidence type="ECO:0000256" key="1">
    <source>
        <dbReference type="SAM" id="MobiDB-lite"/>
    </source>
</evidence>
<evidence type="ECO:0000313" key="2">
    <source>
        <dbReference type="EMBL" id="TRY91037.1"/>
    </source>
</evidence>
<feature type="compositionally biased region" description="Basic and acidic residues" evidence="1">
    <location>
        <begin position="422"/>
        <end position="437"/>
    </location>
</feature>
<dbReference type="Proteomes" id="UP000316079">
    <property type="component" value="Unassembled WGS sequence"/>
</dbReference>
<organism evidence="2 3">
    <name type="scientific">Danionella cerebrum</name>
    <dbReference type="NCBI Taxonomy" id="2873325"/>
    <lineage>
        <taxon>Eukaryota</taxon>
        <taxon>Metazoa</taxon>
        <taxon>Chordata</taxon>
        <taxon>Craniata</taxon>
        <taxon>Vertebrata</taxon>
        <taxon>Euteleostomi</taxon>
        <taxon>Actinopterygii</taxon>
        <taxon>Neopterygii</taxon>
        <taxon>Teleostei</taxon>
        <taxon>Ostariophysi</taxon>
        <taxon>Cypriniformes</taxon>
        <taxon>Danionidae</taxon>
        <taxon>Danioninae</taxon>
        <taxon>Danionella</taxon>
    </lineage>
</organism>
<sequence>LLKLWSAEHSVTLKKLQPSIFGPCVRACQQKRANERINFCQLASSSGGTGQGQQEVAPLPTEPLKSFDEQAKRKLKVASINLLVGAEDEKHLYAVESMSLDKEAHLVTESSSPTALWPLDPKPLISHSPPNRTLDRVKFTRCSLPFIDSAIVWDKWQCEDNTFEKWPGHHLAVCICGASLRDDWAPTRSVIGISLFWQKRKQVKRREKDSLSGVKRMMMQTSLLASAASLGSSPVNRAHVTDSSKRGQKENSTEREREGEKQERQGKSECDGRRRSKTKKVQESKDRLPENDDGAPTRTPPNRIHEAPLVGRKCKNIEHDIGYSEKWHLGSHYEWQKQGVRKGSQVSNSAWFCFRVALPATHSSASLRLCQTQRFDEDRRMRESYQISYQSSFMKIPKWFESKGRRQEEEEEKRPLVPYDHLSPERLSEPNSPHHSE</sequence>
<feature type="region of interest" description="Disordered" evidence="1">
    <location>
        <begin position="227"/>
        <end position="308"/>
    </location>
</feature>
<evidence type="ECO:0000313" key="3">
    <source>
        <dbReference type="Proteomes" id="UP000316079"/>
    </source>
</evidence>
<dbReference type="EMBL" id="SRMA01025785">
    <property type="protein sequence ID" value="TRY91037.1"/>
    <property type="molecule type" value="Genomic_DNA"/>
</dbReference>
<feature type="non-terminal residue" evidence="2">
    <location>
        <position position="1"/>
    </location>
</feature>
<name>A0A553QM81_9TELE</name>
<feature type="compositionally biased region" description="Basic and acidic residues" evidence="1">
    <location>
        <begin position="239"/>
        <end position="273"/>
    </location>
</feature>
<accession>A0A553QM81</accession>
<proteinExistence type="predicted"/>
<reference evidence="2 3" key="1">
    <citation type="journal article" date="2019" name="Sci. Data">
        <title>Hybrid genome assembly and annotation of Danionella translucida.</title>
        <authorList>
            <person name="Kadobianskyi M."/>
            <person name="Schulze L."/>
            <person name="Schuelke M."/>
            <person name="Judkewitz B."/>
        </authorList>
    </citation>
    <scope>NUCLEOTIDE SEQUENCE [LARGE SCALE GENOMIC DNA]</scope>
    <source>
        <strain evidence="2 3">Bolton</strain>
    </source>
</reference>
<protein>
    <submittedName>
        <fullName evidence="2">Uncharacterized protein</fullName>
    </submittedName>
</protein>